<dbReference type="Proteomes" id="UP001500416">
    <property type="component" value="Unassembled WGS sequence"/>
</dbReference>
<proteinExistence type="predicted"/>
<dbReference type="EMBL" id="BAAABU010000003">
    <property type="protein sequence ID" value="GAA0222331.1"/>
    <property type="molecule type" value="Genomic_DNA"/>
</dbReference>
<comment type="caution">
    <text evidence="1">The sequence shown here is derived from an EMBL/GenBank/DDBJ whole genome shotgun (WGS) entry which is preliminary data.</text>
</comment>
<accession>A0ABN0TI98</accession>
<name>A0ABN0TI98_9PSEU</name>
<reference evidence="1 2" key="1">
    <citation type="journal article" date="2019" name="Int. J. Syst. Evol. Microbiol.">
        <title>The Global Catalogue of Microorganisms (GCM) 10K type strain sequencing project: providing services to taxonomists for standard genome sequencing and annotation.</title>
        <authorList>
            <consortium name="The Broad Institute Genomics Platform"/>
            <consortium name="The Broad Institute Genome Sequencing Center for Infectious Disease"/>
            <person name="Wu L."/>
            <person name="Ma J."/>
        </authorList>
    </citation>
    <scope>NUCLEOTIDE SEQUENCE [LARGE SCALE GENOMIC DNA]</scope>
    <source>
        <strain evidence="1 2">JCM 3380</strain>
    </source>
</reference>
<evidence type="ECO:0000313" key="2">
    <source>
        <dbReference type="Proteomes" id="UP001500416"/>
    </source>
</evidence>
<organism evidence="1 2">
    <name type="scientific">Saccharothrix mutabilis subsp. mutabilis</name>
    <dbReference type="NCBI Taxonomy" id="66855"/>
    <lineage>
        <taxon>Bacteria</taxon>
        <taxon>Bacillati</taxon>
        <taxon>Actinomycetota</taxon>
        <taxon>Actinomycetes</taxon>
        <taxon>Pseudonocardiales</taxon>
        <taxon>Pseudonocardiaceae</taxon>
        <taxon>Saccharothrix</taxon>
    </lineage>
</organism>
<sequence>MARAWGVAHSRRSSVRMLHLVAFAPLTTRPKFAVDAGPVAASVPPRACEHHDPHLAATVT</sequence>
<keyword evidence="2" id="KW-1185">Reference proteome</keyword>
<protein>
    <submittedName>
        <fullName evidence="1">Uncharacterized protein</fullName>
    </submittedName>
</protein>
<gene>
    <name evidence="1" type="ORF">GCM10010492_20620</name>
</gene>
<evidence type="ECO:0000313" key="1">
    <source>
        <dbReference type="EMBL" id="GAA0222331.1"/>
    </source>
</evidence>